<dbReference type="OrthoDB" id="6133115at2759"/>
<dbReference type="PANTHER" id="PTHR11106:SF27">
    <property type="entry name" value="MACRO DOMAIN-CONTAINING PROTEIN"/>
    <property type="match status" value="1"/>
</dbReference>
<dbReference type="EMBL" id="GHWJ01004352">
    <property type="protein sequence ID" value="NOV37089.1"/>
    <property type="molecule type" value="Transcribed_RNA"/>
</dbReference>
<dbReference type="Gene3D" id="3.40.220.10">
    <property type="entry name" value="Leucine Aminopeptidase, subunit E, domain 1"/>
    <property type="match status" value="1"/>
</dbReference>
<dbReference type="PANTHER" id="PTHR11106">
    <property type="entry name" value="GANGLIOSIDE INDUCED DIFFERENTIATION ASSOCIATED PROTEIN 2-RELATED"/>
    <property type="match status" value="1"/>
</dbReference>
<dbReference type="Pfam" id="PF01661">
    <property type="entry name" value="Macro"/>
    <property type="match status" value="1"/>
</dbReference>
<dbReference type="AlphaFoldDB" id="A0A6M2CTS3"/>
<dbReference type="SMART" id="SM00506">
    <property type="entry name" value="A1pp"/>
    <property type="match status" value="1"/>
</dbReference>
<dbReference type="InterPro" id="IPR002589">
    <property type="entry name" value="Macro_dom"/>
</dbReference>
<evidence type="ECO:0000259" key="1">
    <source>
        <dbReference type="PROSITE" id="PS51154"/>
    </source>
</evidence>
<sequence>MQWSLRECGLYETRSAVCETLVASINVHTFSVCRSFVTHRIMEGATIHSLQTDPKVVAEREKFLSLPLAEKRASYKCGSKFVTIQDIDDWPTYSASKKISGKGSGKYKVRPDLNSKVSIFVGDITALEIDAIVNAANNRLLGGGGVDGAIHSAAGPKLKEECATLNGCPTGEAKITGGYKLPAKYVIHTVGPVGENEAKLHSCYLTCLETLKAHKLRSVAFPCISTGVYGYPNEKAAHVALSTAREWLEADENAHKVDRIIFCLFLAVDVRLYEQLLPVYFPLHD</sequence>
<dbReference type="GO" id="GO:0140291">
    <property type="term" value="P:peptidyl-glutamate ADP-deribosylation"/>
    <property type="evidence" value="ECO:0007669"/>
    <property type="project" value="TreeGrafter"/>
</dbReference>
<dbReference type="GO" id="GO:0005654">
    <property type="term" value="C:nucleoplasm"/>
    <property type="evidence" value="ECO:0007669"/>
    <property type="project" value="TreeGrafter"/>
</dbReference>
<proteinExistence type="predicted"/>
<feature type="domain" description="Macro" evidence="1">
    <location>
        <begin position="104"/>
        <end position="281"/>
    </location>
</feature>
<dbReference type="CDD" id="cd02908">
    <property type="entry name" value="Macro_OAADPr_deacetylase"/>
    <property type="match status" value="1"/>
</dbReference>
<dbReference type="GO" id="GO:0042278">
    <property type="term" value="P:purine nucleoside metabolic process"/>
    <property type="evidence" value="ECO:0007669"/>
    <property type="project" value="TreeGrafter"/>
</dbReference>
<dbReference type="GO" id="GO:0140293">
    <property type="term" value="F:ADP-ribosylglutamate hydrolase activity"/>
    <property type="evidence" value="ECO:0007669"/>
    <property type="project" value="TreeGrafter"/>
</dbReference>
<dbReference type="InterPro" id="IPR043472">
    <property type="entry name" value="Macro_dom-like"/>
</dbReference>
<dbReference type="GO" id="GO:0006974">
    <property type="term" value="P:DNA damage response"/>
    <property type="evidence" value="ECO:0007669"/>
    <property type="project" value="TreeGrafter"/>
</dbReference>
<reference evidence="2" key="1">
    <citation type="submission" date="2019-09" db="EMBL/GenBank/DDBJ databases">
        <title>Organ-specific transcriptomic study of the physiology of the cattle tick, Rhipicephalus microplus.</title>
        <authorList>
            <person name="Tirloni L."/>
            <person name="Braz G."/>
            <person name="Gandara A.C.P."/>
            <person name="Sabadin G.A."/>
            <person name="da Silva R.M."/>
            <person name="Guizzo M.G."/>
            <person name="Machado J.A."/>
            <person name="Costa E.P."/>
            <person name="Gomes H.F."/>
            <person name="Moraes J."/>
            <person name="Mota M.B.S."/>
            <person name="Mesquita R.D."/>
            <person name="Alvarenga P.H."/>
            <person name="Alves F."/>
            <person name="Seixas A."/>
            <person name="da Fonseca R.N."/>
            <person name="Fogaca A."/>
            <person name="Logullo C."/>
            <person name="Tanaka A."/>
            <person name="Daffre S."/>
            <person name="Termignoni C."/>
            <person name="Vaz I.S.Jr."/>
            <person name="Oliveira P.L."/>
            <person name="Ribeiro J.M."/>
        </authorList>
    </citation>
    <scope>NUCLEOTIDE SEQUENCE</scope>
    <source>
        <strain evidence="2">Porto Alegre</strain>
    </source>
</reference>
<organism evidence="2">
    <name type="scientific">Rhipicephalus microplus</name>
    <name type="common">Cattle tick</name>
    <name type="synonym">Boophilus microplus</name>
    <dbReference type="NCBI Taxonomy" id="6941"/>
    <lineage>
        <taxon>Eukaryota</taxon>
        <taxon>Metazoa</taxon>
        <taxon>Ecdysozoa</taxon>
        <taxon>Arthropoda</taxon>
        <taxon>Chelicerata</taxon>
        <taxon>Arachnida</taxon>
        <taxon>Acari</taxon>
        <taxon>Parasitiformes</taxon>
        <taxon>Ixodida</taxon>
        <taxon>Ixodoidea</taxon>
        <taxon>Ixodidae</taxon>
        <taxon>Rhipicephalinae</taxon>
        <taxon>Rhipicephalus</taxon>
        <taxon>Boophilus</taxon>
    </lineage>
</organism>
<protein>
    <recommendedName>
        <fullName evidence="1">Macro domain-containing protein</fullName>
    </recommendedName>
</protein>
<accession>A0A6M2CTS3</accession>
<dbReference type="SUPFAM" id="SSF52949">
    <property type="entry name" value="Macro domain-like"/>
    <property type="match status" value="1"/>
</dbReference>
<evidence type="ECO:0000313" key="2">
    <source>
        <dbReference type="EMBL" id="NOV37089.1"/>
    </source>
</evidence>
<dbReference type="VEuPathDB" id="VectorBase:LOC119166814"/>
<name>A0A6M2CTS3_RHIMP</name>
<dbReference type="PROSITE" id="PS51154">
    <property type="entry name" value="MACRO"/>
    <property type="match status" value="1"/>
</dbReference>